<sequence length="52" mass="6256">MRRKALRIDIPARILTRKPLQALMNKIPNFYGPICLKAVRWSLRASRIMWQY</sequence>
<accession>A0A5C2RPW0</accession>
<protein>
    <submittedName>
        <fullName evidence="1">Uncharacterized protein</fullName>
    </submittedName>
</protein>
<dbReference type="AlphaFoldDB" id="A0A5C2RPW0"/>
<organism evidence="1 2">
    <name type="scientific">Lentinus tigrinus ALCF2SS1-6</name>
    <dbReference type="NCBI Taxonomy" id="1328759"/>
    <lineage>
        <taxon>Eukaryota</taxon>
        <taxon>Fungi</taxon>
        <taxon>Dikarya</taxon>
        <taxon>Basidiomycota</taxon>
        <taxon>Agaricomycotina</taxon>
        <taxon>Agaricomycetes</taxon>
        <taxon>Polyporales</taxon>
        <taxon>Polyporaceae</taxon>
        <taxon>Lentinus</taxon>
    </lineage>
</organism>
<name>A0A5C2RPW0_9APHY</name>
<evidence type="ECO:0000313" key="2">
    <source>
        <dbReference type="Proteomes" id="UP000313359"/>
    </source>
</evidence>
<gene>
    <name evidence="1" type="ORF">L227DRAFT_581752</name>
</gene>
<dbReference type="EMBL" id="ML122333">
    <property type="protein sequence ID" value="RPD52959.1"/>
    <property type="molecule type" value="Genomic_DNA"/>
</dbReference>
<keyword evidence="2" id="KW-1185">Reference proteome</keyword>
<evidence type="ECO:0000313" key="1">
    <source>
        <dbReference type="EMBL" id="RPD52959.1"/>
    </source>
</evidence>
<reference evidence="1" key="1">
    <citation type="journal article" date="2018" name="Genome Biol. Evol.">
        <title>Genomics and development of Lentinus tigrinus, a white-rot wood-decaying mushroom with dimorphic fruiting bodies.</title>
        <authorList>
            <person name="Wu B."/>
            <person name="Xu Z."/>
            <person name="Knudson A."/>
            <person name="Carlson A."/>
            <person name="Chen N."/>
            <person name="Kovaka S."/>
            <person name="LaButti K."/>
            <person name="Lipzen A."/>
            <person name="Pennachio C."/>
            <person name="Riley R."/>
            <person name="Schakwitz W."/>
            <person name="Umezawa K."/>
            <person name="Ohm R.A."/>
            <person name="Grigoriev I.V."/>
            <person name="Nagy L.G."/>
            <person name="Gibbons J."/>
            <person name="Hibbett D."/>
        </authorList>
    </citation>
    <scope>NUCLEOTIDE SEQUENCE [LARGE SCALE GENOMIC DNA]</scope>
    <source>
        <strain evidence="1">ALCF2SS1-6</strain>
    </source>
</reference>
<proteinExistence type="predicted"/>
<dbReference type="Proteomes" id="UP000313359">
    <property type="component" value="Unassembled WGS sequence"/>
</dbReference>